<keyword evidence="5" id="KW-0967">Endosome</keyword>
<organism evidence="11 12">
    <name type="scientific">Agrilus planipennis</name>
    <name type="common">Emerald ash borer</name>
    <name type="synonym">Agrilus marcopoli</name>
    <dbReference type="NCBI Taxonomy" id="224129"/>
    <lineage>
        <taxon>Eukaryota</taxon>
        <taxon>Metazoa</taxon>
        <taxon>Ecdysozoa</taxon>
        <taxon>Arthropoda</taxon>
        <taxon>Hexapoda</taxon>
        <taxon>Insecta</taxon>
        <taxon>Pterygota</taxon>
        <taxon>Neoptera</taxon>
        <taxon>Endopterygota</taxon>
        <taxon>Coleoptera</taxon>
        <taxon>Polyphaga</taxon>
        <taxon>Elateriformia</taxon>
        <taxon>Buprestoidea</taxon>
        <taxon>Buprestidae</taxon>
        <taxon>Agrilinae</taxon>
        <taxon>Agrilus</taxon>
    </lineage>
</organism>
<dbReference type="RefSeq" id="XP_018329364.1">
    <property type="nucleotide sequence ID" value="XM_018473862.2"/>
</dbReference>
<evidence type="ECO:0000313" key="11">
    <source>
        <dbReference type="Proteomes" id="UP000192223"/>
    </source>
</evidence>
<feature type="repeat" description="WD" evidence="9">
    <location>
        <begin position="245"/>
        <end position="286"/>
    </location>
</feature>
<evidence type="ECO:0000256" key="2">
    <source>
        <dbReference type="ARBA" id="ARBA00022574"/>
    </source>
</evidence>
<dbReference type="PANTHER" id="PTHR46189:SF1">
    <property type="entry name" value="LD41958P"/>
    <property type="match status" value="1"/>
</dbReference>
<comment type="subcellular location">
    <subcellularLocation>
        <location evidence="1">Early endosome</location>
    </subcellularLocation>
</comment>
<keyword evidence="11" id="KW-1185">Reference proteome</keyword>
<dbReference type="KEGG" id="apln:108739802"/>
<evidence type="ECO:0000313" key="12">
    <source>
        <dbReference type="RefSeq" id="XP_018329364.1"/>
    </source>
</evidence>
<dbReference type="PANTHER" id="PTHR46189">
    <property type="entry name" value="LD41958P"/>
    <property type="match status" value="1"/>
</dbReference>
<dbReference type="InterPro" id="IPR013083">
    <property type="entry name" value="Znf_RING/FYVE/PHD"/>
</dbReference>
<dbReference type="InterPro" id="IPR019775">
    <property type="entry name" value="WD40_repeat_CS"/>
</dbReference>
<dbReference type="PRINTS" id="PR00320">
    <property type="entry name" value="GPROTEINBRPT"/>
</dbReference>
<keyword evidence="4" id="KW-0677">Repeat</keyword>
<dbReference type="SUPFAM" id="SSF57903">
    <property type="entry name" value="FYVE/PHD zinc finger"/>
    <property type="match status" value="1"/>
</dbReference>
<protein>
    <submittedName>
        <fullName evidence="12">WD repeat and FYVE domain-containing protein 2</fullName>
    </submittedName>
</protein>
<dbReference type="InterPro" id="IPR017455">
    <property type="entry name" value="Znf_FYVE-rel"/>
</dbReference>
<evidence type="ECO:0000256" key="3">
    <source>
        <dbReference type="ARBA" id="ARBA00022723"/>
    </source>
</evidence>
<keyword evidence="2 9" id="KW-0853">WD repeat</keyword>
<dbReference type="FunFam" id="3.30.40.10:FF:000105">
    <property type="entry name" value="WD repeat and FYVE domain-containing protein 2"/>
    <property type="match status" value="1"/>
</dbReference>
<dbReference type="GO" id="GO:0005769">
    <property type="term" value="C:early endosome"/>
    <property type="evidence" value="ECO:0007669"/>
    <property type="project" value="UniProtKB-SubCell"/>
</dbReference>
<dbReference type="InterPro" id="IPR020472">
    <property type="entry name" value="WD40_PAC1"/>
</dbReference>
<evidence type="ECO:0000256" key="8">
    <source>
        <dbReference type="PROSITE-ProRule" id="PRU00091"/>
    </source>
</evidence>
<dbReference type="InterPro" id="IPR001680">
    <property type="entry name" value="WD40_rpt"/>
</dbReference>
<dbReference type="CDD" id="cd15718">
    <property type="entry name" value="FYVE_WDFY1_like"/>
    <property type="match status" value="1"/>
</dbReference>
<dbReference type="InterPro" id="IPR011011">
    <property type="entry name" value="Znf_FYVE_PHD"/>
</dbReference>
<dbReference type="PROSITE" id="PS50178">
    <property type="entry name" value="ZF_FYVE"/>
    <property type="match status" value="1"/>
</dbReference>
<keyword evidence="3" id="KW-0479">Metal-binding</keyword>
<dbReference type="STRING" id="224129.A0A1W4WZV5"/>
<evidence type="ECO:0000256" key="7">
    <source>
        <dbReference type="ARBA" id="ARBA00022833"/>
    </source>
</evidence>
<dbReference type="SMART" id="SM00320">
    <property type="entry name" value="WD40"/>
    <property type="match status" value="6"/>
</dbReference>
<dbReference type="Gene3D" id="2.130.10.10">
    <property type="entry name" value="YVTN repeat-like/Quinoprotein amine dehydrogenase"/>
    <property type="match status" value="2"/>
</dbReference>
<dbReference type="Gene3D" id="3.30.40.10">
    <property type="entry name" value="Zinc/RING finger domain, C3HC4 (zinc finger)"/>
    <property type="match status" value="1"/>
</dbReference>
<dbReference type="PROSITE" id="PS50082">
    <property type="entry name" value="WD_REPEATS_2"/>
    <property type="match status" value="3"/>
</dbReference>
<dbReference type="OrthoDB" id="63070at2759"/>
<reference evidence="12" key="1">
    <citation type="submission" date="2025-08" db="UniProtKB">
        <authorList>
            <consortium name="RefSeq"/>
        </authorList>
    </citation>
    <scope>IDENTIFICATION</scope>
    <source>
        <tissue evidence="12">Entire body</tissue>
    </source>
</reference>
<dbReference type="InParanoid" id="A0A1W4WZV5"/>
<name>A0A1W4WZV5_AGRPL</name>
<feature type="repeat" description="WD" evidence="9">
    <location>
        <begin position="27"/>
        <end position="58"/>
    </location>
</feature>
<feature type="repeat" description="WD" evidence="9">
    <location>
        <begin position="202"/>
        <end position="243"/>
    </location>
</feature>
<dbReference type="InterPro" id="IPR036322">
    <property type="entry name" value="WD40_repeat_dom_sf"/>
</dbReference>
<dbReference type="InterPro" id="IPR042234">
    <property type="entry name" value="WDFY1/WDFY2"/>
</dbReference>
<proteinExistence type="predicted"/>
<evidence type="ECO:0000256" key="4">
    <source>
        <dbReference type="ARBA" id="ARBA00022737"/>
    </source>
</evidence>
<dbReference type="Pfam" id="PF00400">
    <property type="entry name" value="WD40"/>
    <property type="match status" value="4"/>
</dbReference>
<dbReference type="GO" id="GO:0008270">
    <property type="term" value="F:zinc ion binding"/>
    <property type="evidence" value="ECO:0007669"/>
    <property type="project" value="UniProtKB-KW"/>
</dbReference>
<evidence type="ECO:0000259" key="10">
    <source>
        <dbReference type="PROSITE" id="PS50178"/>
    </source>
</evidence>
<dbReference type="CTD" id="115825"/>
<gene>
    <name evidence="12" type="primary">LOC108739802</name>
</gene>
<sequence>MAAEIKPATQSNDRFSTTNKPSLVAKLEGCNDEINAAVFIPKEEGVITVSDDKAVRVWLKRDSGLYWPSICHHMPSGATSVYYTKETRQLFIGQDNGTVSEYILAPDFNRMNLTREYLAHQARVTDLLYALDNEWILSASRDKSFSFNCTQTGKNIGTYTVEAWCTSLQFDVDTKHAFIGDWAGHITMLKLDNSGAKLVTVLKGHSGSIRTLAWDCERETLFSGSFDQTIIVWDIGGGEGTAYELQGHHGKVSALCFLRSTNYLLSGGEDNVLVFWDMEKARQETPEWVESDSCQLCNRPFFWNLRAMMDQRQLGLRQHHCRHCGKAVCDKCSSGRLTIPSMGFEFAVRVCDPCHIALRDKERPSLATFHDAKHSIVYMNVDECSRHLLTVGQDRLIKIWDISALFNVDF</sequence>
<dbReference type="InterPro" id="IPR015943">
    <property type="entry name" value="WD40/YVTN_repeat-like_dom_sf"/>
</dbReference>
<evidence type="ECO:0000256" key="1">
    <source>
        <dbReference type="ARBA" id="ARBA00004412"/>
    </source>
</evidence>
<dbReference type="SUPFAM" id="SSF50978">
    <property type="entry name" value="WD40 repeat-like"/>
    <property type="match status" value="1"/>
</dbReference>
<dbReference type="GeneID" id="108739802"/>
<dbReference type="InterPro" id="IPR000306">
    <property type="entry name" value="Znf_FYVE"/>
</dbReference>
<evidence type="ECO:0000256" key="9">
    <source>
        <dbReference type="PROSITE-ProRule" id="PRU00221"/>
    </source>
</evidence>
<feature type="domain" description="FYVE-type" evidence="10">
    <location>
        <begin position="288"/>
        <end position="359"/>
    </location>
</feature>
<accession>A0A1W4WZV5</accession>
<dbReference type="SMART" id="SM00064">
    <property type="entry name" value="FYVE"/>
    <property type="match status" value="1"/>
</dbReference>
<dbReference type="FunCoup" id="A0A1W4WZV5">
    <property type="interactions" value="1213"/>
</dbReference>
<keyword evidence="7" id="KW-0862">Zinc</keyword>
<evidence type="ECO:0000256" key="6">
    <source>
        <dbReference type="ARBA" id="ARBA00022771"/>
    </source>
</evidence>
<dbReference type="PROSITE" id="PS50294">
    <property type="entry name" value="WD_REPEATS_REGION"/>
    <property type="match status" value="2"/>
</dbReference>
<keyword evidence="6 8" id="KW-0863">Zinc-finger</keyword>
<dbReference type="PROSITE" id="PS00678">
    <property type="entry name" value="WD_REPEATS_1"/>
    <property type="match status" value="3"/>
</dbReference>
<evidence type="ECO:0000256" key="5">
    <source>
        <dbReference type="ARBA" id="ARBA00022753"/>
    </source>
</evidence>
<dbReference type="Pfam" id="PF01363">
    <property type="entry name" value="FYVE"/>
    <property type="match status" value="1"/>
</dbReference>
<dbReference type="AlphaFoldDB" id="A0A1W4WZV5"/>
<dbReference type="Proteomes" id="UP000192223">
    <property type="component" value="Unplaced"/>
</dbReference>